<dbReference type="Gene3D" id="2.60.120.290">
    <property type="entry name" value="Spermadhesin, CUB domain"/>
    <property type="match status" value="2"/>
</dbReference>
<dbReference type="InterPro" id="IPR035914">
    <property type="entry name" value="Sperma_CUB_dom_sf"/>
</dbReference>
<organism evidence="5 6">
    <name type="scientific">Euroglyphus maynei</name>
    <name type="common">Mayne's house dust mite</name>
    <dbReference type="NCBI Taxonomy" id="6958"/>
    <lineage>
        <taxon>Eukaryota</taxon>
        <taxon>Metazoa</taxon>
        <taxon>Ecdysozoa</taxon>
        <taxon>Arthropoda</taxon>
        <taxon>Chelicerata</taxon>
        <taxon>Arachnida</taxon>
        <taxon>Acari</taxon>
        <taxon>Acariformes</taxon>
        <taxon>Sarcoptiformes</taxon>
        <taxon>Astigmata</taxon>
        <taxon>Psoroptidia</taxon>
        <taxon>Analgoidea</taxon>
        <taxon>Pyroglyphidae</taxon>
        <taxon>Pyroglyphinae</taxon>
        <taxon>Euroglyphus</taxon>
    </lineage>
</organism>
<comment type="caution">
    <text evidence="5">The sequence shown here is derived from an EMBL/GenBank/DDBJ whole genome shotgun (WGS) entry which is preliminary data.</text>
</comment>
<dbReference type="PANTHER" id="PTHR24251">
    <property type="entry name" value="OVOCHYMASE-RELATED"/>
    <property type="match status" value="1"/>
</dbReference>
<dbReference type="SUPFAM" id="SSF49854">
    <property type="entry name" value="Spermadhesin, CUB domain"/>
    <property type="match status" value="2"/>
</dbReference>
<feature type="domain" description="CUB" evidence="4">
    <location>
        <begin position="182"/>
        <end position="232"/>
    </location>
</feature>
<dbReference type="Pfam" id="PF00431">
    <property type="entry name" value="CUB"/>
    <property type="match status" value="2"/>
</dbReference>
<name>A0A1Y3AXP8_EURMA</name>
<comment type="caution">
    <text evidence="3">Lacks conserved residue(s) required for the propagation of feature annotation.</text>
</comment>
<dbReference type="PROSITE" id="PS01180">
    <property type="entry name" value="CUB"/>
    <property type="match status" value="2"/>
</dbReference>
<keyword evidence="2" id="KW-1015">Disulfide bond</keyword>
<evidence type="ECO:0000256" key="3">
    <source>
        <dbReference type="PROSITE-ProRule" id="PRU00059"/>
    </source>
</evidence>
<dbReference type="PANTHER" id="PTHR24251:SF37">
    <property type="entry name" value="CUB DOMAIN-CONTAINING PROTEIN"/>
    <property type="match status" value="1"/>
</dbReference>
<gene>
    <name evidence="5" type="ORF">BLA29_010310</name>
</gene>
<evidence type="ECO:0000313" key="5">
    <source>
        <dbReference type="EMBL" id="OTF73261.1"/>
    </source>
</evidence>
<evidence type="ECO:0000256" key="1">
    <source>
        <dbReference type="ARBA" id="ARBA00022737"/>
    </source>
</evidence>
<dbReference type="OrthoDB" id="10009301at2759"/>
<keyword evidence="6" id="KW-1185">Reference proteome</keyword>
<sequence length="232" mass="26524">MKTFTDPVETQYDYVGINRTATKLIPTARKTFRGFNVTHHFSFCNESLDGADNGFFTNRNFPNPTKVHVAILCYINITVPEDRQISLFFEQFSFYICSHSNLTIYDGNVADGDKKSKLFGIYCDQKTIPNPLFTTTNRLSLIIQARYQIRMSGSPINPHDNRNKILYSISYTSQPKSQPPGCGGNFTNLHGTFTSPNHPNPFFNDQTCEWMIHTNGYHTITLTFDEFMLSEP</sequence>
<keyword evidence="1" id="KW-0677">Repeat</keyword>
<evidence type="ECO:0000259" key="4">
    <source>
        <dbReference type="PROSITE" id="PS01180"/>
    </source>
</evidence>
<accession>A0A1Y3AXP8</accession>
<dbReference type="AlphaFoldDB" id="A0A1Y3AXP8"/>
<dbReference type="SMART" id="SM00042">
    <property type="entry name" value="CUB"/>
    <property type="match status" value="1"/>
</dbReference>
<feature type="non-terminal residue" evidence="5">
    <location>
        <position position="232"/>
    </location>
</feature>
<evidence type="ECO:0000256" key="2">
    <source>
        <dbReference type="ARBA" id="ARBA00023157"/>
    </source>
</evidence>
<protein>
    <recommendedName>
        <fullName evidence="4">CUB domain-containing protein</fullName>
    </recommendedName>
</protein>
<evidence type="ECO:0000313" key="6">
    <source>
        <dbReference type="Proteomes" id="UP000194236"/>
    </source>
</evidence>
<dbReference type="CDD" id="cd00041">
    <property type="entry name" value="CUB"/>
    <property type="match status" value="2"/>
</dbReference>
<proteinExistence type="predicted"/>
<dbReference type="Proteomes" id="UP000194236">
    <property type="component" value="Unassembled WGS sequence"/>
</dbReference>
<dbReference type="InterPro" id="IPR000859">
    <property type="entry name" value="CUB_dom"/>
</dbReference>
<reference evidence="5 6" key="1">
    <citation type="submission" date="2017-03" db="EMBL/GenBank/DDBJ databases">
        <title>Genome Survey of Euroglyphus maynei.</title>
        <authorList>
            <person name="Arlian L.G."/>
            <person name="Morgan M.S."/>
            <person name="Rider S.D."/>
        </authorList>
    </citation>
    <scope>NUCLEOTIDE SEQUENCE [LARGE SCALE GENOMIC DNA]</scope>
    <source>
        <strain evidence="5">Arlian Lab</strain>
        <tissue evidence="5">Whole body</tissue>
    </source>
</reference>
<feature type="domain" description="CUB" evidence="4">
    <location>
        <begin position="44"/>
        <end position="161"/>
    </location>
</feature>
<dbReference type="EMBL" id="MUJZ01052401">
    <property type="protein sequence ID" value="OTF73261.1"/>
    <property type="molecule type" value="Genomic_DNA"/>
</dbReference>